<dbReference type="InterPro" id="IPR045749">
    <property type="entry name" value="DUF6090"/>
</dbReference>
<dbReference type="RefSeq" id="WP_311428401.1">
    <property type="nucleotide sequence ID" value="NZ_JAVRIA010000011.1"/>
</dbReference>
<reference evidence="3 4" key="1">
    <citation type="submission" date="2023-09" db="EMBL/GenBank/DDBJ databases">
        <authorList>
            <person name="Rey-Velasco X."/>
        </authorList>
    </citation>
    <scope>NUCLEOTIDE SEQUENCE [LARGE SCALE GENOMIC DNA]</scope>
    <source>
        <strain evidence="3 4">W332</strain>
    </source>
</reference>
<evidence type="ECO:0000313" key="3">
    <source>
        <dbReference type="EMBL" id="MDT0559637.1"/>
    </source>
</evidence>
<keyword evidence="2" id="KW-0812">Transmembrane</keyword>
<evidence type="ECO:0000256" key="1">
    <source>
        <dbReference type="SAM" id="Coils"/>
    </source>
</evidence>
<keyword evidence="2" id="KW-1133">Transmembrane helix</keyword>
<evidence type="ECO:0000256" key="2">
    <source>
        <dbReference type="SAM" id="Phobius"/>
    </source>
</evidence>
<evidence type="ECO:0000313" key="4">
    <source>
        <dbReference type="Proteomes" id="UP001259492"/>
    </source>
</evidence>
<protein>
    <submittedName>
        <fullName evidence="3">DUF6090 family protein</fullName>
    </submittedName>
</protein>
<name>A0ABU2YP78_9FLAO</name>
<gene>
    <name evidence="3" type="ORF">RM697_13335</name>
</gene>
<dbReference type="Proteomes" id="UP001259492">
    <property type="component" value="Unassembled WGS sequence"/>
</dbReference>
<dbReference type="Pfam" id="PF19578">
    <property type="entry name" value="DUF6090"/>
    <property type="match status" value="1"/>
</dbReference>
<sequence length="242" mass="28575">MIKFFRQIRYSLMSENKAAKYFKYAIGEIILVVIGILIALQINNWNEERKRQLNDLQQCEELLNDALADSIFYQSRHKGLNELKSTTQYILEKPELRNTDSVILKIVDEADNFFTYVGFRFLSNVVNNRKYNIQELQSKSVINALRLYSLQYDYVAASIKRLNTLNEKELNPLKKRHMNNFKKLKETPKLEILNMIYDDEAVQKSIFVIDGYIDDALRHLNVFQEDNRALIKVLKERIKKGK</sequence>
<dbReference type="EMBL" id="JAVRIA010000011">
    <property type="protein sequence ID" value="MDT0559637.1"/>
    <property type="molecule type" value="Genomic_DNA"/>
</dbReference>
<keyword evidence="2" id="KW-0472">Membrane</keyword>
<organism evidence="3 4">
    <name type="scientific">Microcosmobacter mediterraneus</name>
    <dbReference type="NCBI Taxonomy" id="3075607"/>
    <lineage>
        <taxon>Bacteria</taxon>
        <taxon>Pseudomonadati</taxon>
        <taxon>Bacteroidota</taxon>
        <taxon>Flavobacteriia</taxon>
        <taxon>Flavobacteriales</taxon>
        <taxon>Flavobacteriaceae</taxon>
        <taxon>Microcosmobacter</taxon>
    </lineage>
</organism>
<feature type="transmembrane region" description="Helical" evidence="2">
    <location>
        <begin position="21"/>
        <end position="42"/>
    </location>
</feature>
<proteinExistence type="predicted"/>
<keyword evidence="1" id="KW-0175">Coiled coil</keyword>
<keyword evidence="4" id="KW-1185">Reference proteome</keyword>
<accession>A0ABU2YP78</accession>
<feature type="coiled-coil region" evidence="1">
    <location>
        <begin position="42"/>
        <end position="69"/>
    </location>
</feature>
<comment type="caution">
    <text evidence="3">The sequence shown here is derived from an EMBL/GenBank/DDBJ whole genome shotgun (WGS) entry which is preliminary data.</text>
</comment>